<dbReference type="NCBIfam" id="TIGR03592">
    <property type="entry name" value="yidC_oxa1_cterm"/>
    <property type="match status" value="1"/>
</dbReference>
<evidence type="ECO:0000259" key="8">
    <source>
        <dbReference type="Pfam" id="PF02096"/>
    </source>
</evidence>
<dbReference type="GO" id="GO:0051205">
    <property type="term" value="P:protein insertion into membrane"/>
    <property type="evidence" value="ECO:0007669"/>
    <property type="project" value="TreeGrafter"/>
</dbReference>
<keyword evidence="6" id="KW-0175">Coiled coil</keyword>
<reference evidence="9" key="1">
    <citation type="submission" date="2020-12" db="EMBL/GenBank/DDBJ databases">
        <title>Clostridium thailandense sp. nov., a novel acetogenic bacterium isolated from peat land soil in Thailand.</title>
        <authorList>
            <person name="Chaikitkaew S."/>
            <person name="Birkeland N.K."/>
        </authorList>
    </citation>
    <scope>NUCLEOTIDE SEQUENCE</scope>
    <source>
        <strain evidence="9">DSM 17425</strain>
    </source>
</reference>
<dbReference type="PANTHER" id="PTHR12428">
    <property type="entry name" value="OXA1"/>
    <property type="match status" value="1"/>
</dbReference>
<name>A0A934I354_9CLOT</name>
<feature type="transmembrane region" description="Helical" evidence="7">
    <location>
        <begin position="166"/>
        <end position="190"/>
    </location>
</feature>
<dbReference type="EMBL" id="JAEEGB010000044">
    <property type="protein sequence ID" value="MBI6875423.1"/>
    <property type="molecule type" value="Genomic_DNA"/>
</dbReference>
<feature type="transmembrane region" description="Helical" evidence="7">
    <location>
        <begin position="87"/>
        <end position="107"/>
    </location>
</feature>
<evidence type="ECO:0000313" key="9">
    <source>
        <dbReference type="EMBL" id="MBI6875423.1"/>
    </source>
</evidence>
<dbReference type="GO" id="GO:0032977">
    <property type="term" value="F:membrane insertase activity"/>
    <property type="evidence" value="ECO:0007669"/>
    <property type="project" value="InterPro"/>
</dbReference>
<keyword evidence="10" id="KW-1185">Reference proteome</keyword>
<feature type="transmembrane region" description="Helical" evidence="7">
    <location>
        <begin position="131"/>
        <end position="154"/>
    </location>
</feature>
<dbReference type="Pfam" id="PF02096">
    <property type="entry name" value="60KD_IMP"/>
    <property type="match status" value="1"/>
</dbReference>
<evidence type="ECO:0000256" key="5">
    <source>
        <dbReference type="RuleBase" id="RU003945"/>
    </source>
</evidence>
<accession>A0A934I354</accession>
<comment type="similarity">
    <text evidence="5">Belongs to the OXA1/ALB3/YidC family.</text>
</comment>
<evidence type="ECO:0000256" key="3">
    <source>
        <dbReference type="ARBA" id="ARBA00022989"/>
    </source>
</evidence>
<gene>
    <name evidence="9" type="primary">yidC</name>
    <name evidence="9" type="ORF">I6U51_22375</name>
</gene>
<evidence type="ECO:0000256" key="7">
    <source>
        <dbReference type="SAM" id="Phobius"/>
    </source>
</evidence>
<feature type="domain" description="Membrane insertase YidC/Oxa/ALB C-terminal" evidence="8">
    <location>
        <begin position="22"/>
        <end position="201"/>
    </location>
</feature>
<dbReference type="PANTHER" id="PTHR12428:SF65">
    <property type="entry name" value="CYTOCHROME C OXIDASE ASSEMBLY PROTEIN COX18, MITOCHONDRIAL"/>
    <property type="match status" value="1"/>
</dbReference>
<comment type="subcellular location">
    <subcellularLocation>
        <location evidence="1 5">Membrane</location>
        <topology evidence="1 5">Multi-pass membrane protein</topology>
    </subcellularLocation>
</comment>
<dbReference type="InterPro" id="IPR001708">
    <property type="entry name" value="YidC/ALB3/OXA1/COX18"/>
</dbReference>
<keyword evidence="4 7" id="KW-0472">Membrane</keyword>
<keyword evidence="3 7" id="KW-1133">Transmembrane helix</keyword>
<keyword evidence="2 5" id="KW-0812">Transmembrane</keyword>
<proteinExistence type="inferred from homology"/>
<sequence>MNIISSVLNTSLNYFFNLTGDWGIAIILLTLLVRTLLLPMSMKQKLSMQQQQSLSKKIEELKEKYKNNKEKLESELQKHYQQSAKSMLGCLVSFLQLPIIFTLYSVILKMPVHTGTIIIPWVTSIKLADSYFVLPILYALATLSPNLLSYFSFLKVSSYNNMPKSTLILTSIFSILITIKIPIAVGIYLITTSLFSLMEEIAFRLYLKNRSLSY</sequence>
<evidence type="ECO:0000256" key="4">
    <source>
        <dbReference type="ARBA" id="ARBA00023136"/>
    </source>
</evidence>
<dbReference type="AlphaFoldDB" id="A0A934I354"/>
<dbReference type="Proteomes" id="UP000622687">
    <property type="component" value="Unassembled WGS sequence"/>
</dbReference>
<dbReference type="RefSeq" id="WP_211144771.1">
    <property type="nucleotide sequence ID" value="NZ_JAEEGB010000044.1"/>
</dbReference>
<dbReference type="InterPro" id="IPR028055">
    <property type="entry name" value="YidC/Oxa/ALB_C"/>
</dbReference>
<evidence type="ECO:0000313" key="10">
    <source>
        <dbReference type="Proteomes" id="UP000622687"/>
    </source>
</evidence>
<feature type="transmembrane region" description="Helical" evidence="7">
    <location>
        <begin position="22"/>
        <end position="40"/>
    </location>
</feature>
<protein>
    <submittedName>
        <fullName evidence="9">Membrane protein insertase YidC</fullName>
    </submittedName>
</protein>
<organism evidence="9 10">
    <name type="scientific">Clostridium aciditolerans</name>
    <dbReference type="NCBI Taxonomy" id="339861"/>
    <lineage>
        <taxon>Bacteria</taxon>
        <taxon>Bacillati</taxon>
        <taxon>Bacillota</taxon>
        <taxon>Clostridia</taxon>
        <taxon>Eubacteriales</taxon>
        <taxon>Clostridiaceae</taxon>
        <taxon>Clostridium</taxon>
    </lineage>
</organism>
<comment type="caution">
    <text evidence="9">The sequence shown here is derived from an EMBL/GenBank/DDBJ whole genome shotgun (WGS) entry which is preliminary data.</text>
</comment>
<feature type="coiled-coil region" evidence="6">
    <location>
        <begin position="48"/>
        <end position="82"/>
    </location>
</feature>
<evidence type="ECO:0000256" key="1">
    <source>
        <dbReference type="ARBA" id="ARBA00004141"/>
    </source>
</evidence>
<evidence type="ECO:0000256" key="6">
    <source>
        <dbReference type="SAM" id="Coils"/>
    </source>
</evidence>
<dbReference type="GO" id="GO:0005886">
    <property type="term" value="C:plasma membrane"/>
    <property type="evidence" value="ECO:0007669"/>
    <property type="project" value="TreeGrafter"/>
</dbReference>
<evidence type="ECO:0000256" key="2">
    <source>
        <dbReference type="ARBA" id="ARBA00022692"/>
    </source>
</evidence>